<dbReference type="InterPro" id="IPR035979">
    <property type="entry name" value="RBD_domain_sf"/>
</dbReference>
<feature type="compositionally biased region" description="Gly residues" evidence="3">
    <location>
        <begin position="471"/>
        <end position="483"/>
    </location>
</feature>
<evidence type="ECO:0000259" key="4">
    <source>
        <dbReference type="PROSITE" id="PS50102"/>
    </source>
</evidence>
<dbReference type="EMBL" id="GL833120">
    <property type="protein sequence ID" value="EGB12722.1"/>
    <property type="molecule type" value="Genomic_DNA"/>
</dbReference>
<dbReference type="GO" id="GO:0070390">
    <property type="term" value="C:transcription export complex 2"/>
    <property type="evidence" value="ECO:0007669"/>
    <property type="project" value="TreeGrafter"/>
</dbReference>
<dbReference type="Gene3D" id="3.30.70.330">
    <property type="match status" value="2"/>
</dbReference>
<evidence type="ECO:0000256" key="3">
    <source>
        <dbReference type="SAM" id="MobiDB-lite"/>
    </source>
</evidence>
<dbReference type="Proteomes" id="UP000002729">
    <property type="component" value="Unassembled WGS sequence"/>
</dbReference>
<feature type="compositionally biased region" description="Low complexity" evidence="3">
    <location>
        <begin position="598"/>
        <end position="607"/>
    </location>
</feature>
<evidence type="ECO:0000256" key="2">
    <source>
        <dbReference type="SAM" id="Coils"/>
    </source>
</evidence>
<dbReference type="eggNOG" id="KOG0845">
    <property type="taxonomic scope" value="Eukaryota"/>
</dbReference>
<feature type="region of interest" description="Disordered" evidence="3">
    <location>
        <begin position="323"/>
        <end position="387"/>
    </location>
</feature>
<dbReference type="GO" id="GO:0003723">
    <property type="term" value="F:RNA binding"/>
    <property type="evidence" value="ECO:0007669"/>
    <property type="project" value="UniProtKB-UniRule"/>
</dbReference>
<dbReference type="Gene3D" id="1.25.40.990">
    <property type="match status" value="1"/>
</dbReference>
<keyword evidence="6" id="KW-1185">Reference proteome</keyword>
<feature type="compositionally biased region" description="Gly residues" evidence="3">
    <location>
        <begin position="1"/>
        <end position="28"/>
    </location>
</feature>
<dbReference type="InterPro" id="IPR012677">
    <property type="entry name" value="Nucleotide-bd_a/b_plait_sf"/>
</dbReference>
<dbReference type="PANTHER" id="PTHR12436">
    <property type="entry name" value="80 KDA MCM3-ASSOCIATED PROTEIN"/>
    <property type="match status" value="1"/>
</dbReference>
<protein>
    <recommendedName>
        <fullName evidence="4">RRM domain-containing protein</fullName>
    </recommendedName>
</protein>
<feature type="compositionally biased region" description="Basic and acidic residues" evidence="3">
    <location>
        <begin position="349"/>
        <end position="358"/>
    </location>
</feature>
<dbReference type="GO" id="GO:0005737">
    <property type="term" value="C:cytoplasm"/>
    <property type="evidence" value="ECO:0007669"/>
    <property type="project" value="TreeGrafter"/>
</dbReference>
<name>F0XW66_AURAN</name>
<dbReference type="PROSITE" id="PS50102">
    <property type="entry name" value="RRM"/>
    <property type="match status" value="1"/>
</dbReference>
<dbReference type="OrthoDB" id="264795at2759"/>
<feature type="region of interest" description="Disordered" evidence="3">
    <location>
        <begin position="1"/>
        <end position="60"/>
    </location>
</feature>
<feature type="compositionally biased region" description="Basic and acidic residues" evidence="3">
    <location>
        <begin position="722"/>
        <end position="731"/>
    </location>
</feature>
<dbReference type="PANTHER" id="PTHR12436:SF3">
    <property type="entry name" value="GERMINAL-CENTER ASSOCIATED NUCLEAR PROTEIN"/>
    <property type="match status" value="1"/>
</dbReference>
<feature type="compositionally biased region" description="Gly residues" evidence="3">
    <location>
        <begin position="186"/>
        <end position="195"/>
    </location>
</feature>
<gene>
    <name evidence="5" type="ORF">AURANDRAFT_60739</name>
</gene>
<feature type="coiled-coil region" evidence="2">
    <location>
        <begin position="1148"/>
        <end position="1252"/>
    </location>
</feature>
<feature type="region of interest" description="Disordered" evidence="3">
    <location>
        <begin position="466"/>
        <end position="487"/>
    </location>
</feature>
<dbReference type="eggNOG" id="KOG0145">
    <property type="taxonomic scope" value="Eukaryota"/>
</dbReference>
<dbReference type="InParanoid" id="F0XW66"/>
<dbReference type="SMART" id="SM00360">
    <property type="entry name" value="RRM"/>
    <property type="match status" value="3"/>
</dbReference>
<dbReference type="GO" id="GO:0006406">
    <property type="term" value="P:mRNA export from nucleus"/>
    <property type="evidence" value="ECO:0007669"/>
    <property type="project" value="TreeGrafter"/>
</dbReference>
<evidence type="ECO:0000256" key="1">
    <source>
        <dbReference type="PROSITE-ProRule" id="PRU00176"/>
    </source>
</evidence>
<organism evidence="6">
    <name type="scientific">Aureococcus anophagefferens</name>
    <name type="common">Harmful bloom alga</name>
    <dbReference type="NCBI Taxonomy" id="44056"/>
    <lineage>
        <taxon>Eukaryota</taxon>
        <taxon>Sar</taxon>
        <taxon>Stramenopiles</taxon>
        <taxon>Ochrophyta</taxon>
        <taxon>Pelagophyceae</taxon>
        <taxon>Pelagomonadales</taxon>
        <taxon>Pelagomonadaceae</taxon>
        <taxon>Aureococcus</taxon>
    </lineage>
</organism>
<dbReference type="InterPro" id="IPR000504">
    <property type="entry name" value="RRM_dom"/>
</dbReference>
<dbReference type="KEGG" id="aaf:AURANDRAFT_60739"/>
<dbReference type="eggNOG" id="KOG1860">
    <property type="taxonomic scope" value="Eukaryota"/>
</dbReference>
<feature type="region of interest" description="Disordered" evidence="3">
    <location>
        <begin position="174"/>
        <end position="195"/>
    </location>
</feature>
<evidence type="ECO:0000313" key="6">
    <source>
        <dbReference type="Proteomes" id="UP000002729"/>
    </source>
</evidence>
<dbReference type="RefSeq" id="XP_009032372.1">
    <property type="nucleotide sequence ID" value="XM_009034124.1"/>
</dbReference>
<dbReference type="Pfam" id="PF03399">
    <property type="entry name" value="SAC3_GANP"/>
    <property type="match status" value="1"/>
</dbReference>
<dbReference type="InterPro" id="IPR045107">
    <property type="entry name" value="SAC3/GANP/THP3"/>
</dbReference>
<feature type="region of interest" description="Disordered" evidence="3">
    <location>
        <begin position="127"/>
        <end position="146"/>
    </location>
</feature>
<accession>F0XW66</accession>
<evidence type="ECO:0000313" key="5">
    <source>
        <dbReference type="EMBL" id="EGB12722.1"/>
    </source>
</evidence>
<sequence>MFGQNSGSGGGFGGGGGGFGGGGFGAGAGANPNATPWSPNTPFGGGGAPAPAQTPFGGGGASFGGAATPFGGGAAAATPFGGAAASAAPAFGAAAPAATPFGGGGSSFGGSGGGAATFGSPAASTPFGGGGAPAASSTFGGGSGGASSSFGGGASGGFGGGGGAFGGGSGTFGGSGAASTTSSTPFGGGGSSTFGGGGSSTFGGGVGASGGAPFGGGASTFGGGGGSGTFGGGASTTSSTPFGGGASSTFGGGGASTTSGAPLGGGGAGSSGAFGGGGGASSAFGGGGGASSTFGGGGAFGGGDAGAAKKGAPSAFGGGGAFGGDKESKKGGGKAAAAKTPFKAGGGAERGRSRERGGRGAGAGARDGSGGRGGGDRAGSSSSASVKVSGLPLDVGEDALRATFGAFGAVKSTRVARQASTGHSRGTGFVNFESADAAREAAAALDGTDAFHKGKAIHCALQAARPAPDAGGKGAPGGKGGKGAASAGKGAPAAAGGLFCVKVAGLGSELTDEAFSAAVAPLEGLRSVRVLRDPRGAALYGYANFGSRKEADAACRELKRSAAFGGTPICTVKESREKPSDAGRSLSPPKAAPRPAAPKKAAAGPPRAVLVAKGAPKDERSLKSVFESFGAVESCHVSEAATYVLFEDADAAALAAREMSGIDAFMAGALECAVGAPPGANAPAKAPQFAGAKVWTREAAPPPKEAPKPKPAERADLKARNAERFAAHDISKTPARPRSPRSRSPAKIVQQEAGAADDLVGACLQFCPQDEIDERVRFKELDKYEKPPGHEAMDDDELARRAIPYAMKKYKRSAAGDVQSVPEIVRPPDVLFAAFEHLAAHVIDDAAPGDSEDDQMTRYIFLWNRFRAIRKDFILQNYTTGGNVDARVVRVFEGMARYFIGIEQQLSGHPEWREGIAHGKHNAESLSETLSALLAFYEMGKHAADAGDVLRNEPEFTQYWLIYFLDQEQGAEAGRLLTVLALKRPLLRESDAVRRAAEIKRCREERNYARFFGLVREAPYLVRCLAVAQYADGMRLDALEVMGKAYVKSEPYPAGELADLLCLSGPEEARRRAVDYGYSVDAQGDVLFAATGADVDLDAFGDGGGSKRAPLFGAQDLGAAVRTPRGEADPEAAAKEREMLAAREAARREAAEQAARDADAARKKAAADAEEARLRRELVAKQEAAAAEAARQREAARLAAEQAAAEKAAAEKAAAEEAARVRALEEEARRRREEAEARRRAAEQAAAEEAARREAARLALIEERRRRTAEAEARAEARAAEARDARNAAAAARHHAVATFRRLVRRCAARKRGRAADARKRAAVYLRLWRYRAAARHAARLRYLRVLQSFSRWRDTALAPSPFPDYAARAPPTAAARSTSPAPRFAAFRDLGAAAERATSDLADTLARLCRPRVDARRAVAAAAPPGPSAWALALVGAAGDGLLDAVAAALDDGGPRKRARDCEVTVLRFDSVAAAPLPAVDGLLVVASKDRAEDAAAVLDAHFIGREAMAPCAVLHDGADGPPAPLLDELRGRVGACSHAATAKRSMALGGDVARCLAFLAARRPPRPLAPPATRAVAARVVATPPKRPDVAAIKRARAALALANARPAPAPAEGPAKRSRIDRAVVAEAQASDDFSSWLAGVVGGDA</sequence>
<proteinExistence type="predicted"/>
<feature type="region of interest" description="Disordered" evidence="3">
    <location>
        <begin position="572"/>
        <end position="607"/>
    </location>
</feature>
<dbReference type="CDD" id="cd00590">
    <property type="entry name" value="RRM_SF"/>
    <property type="match status" value="1"/>
</dbReference>
<feature type="compositionally biased region" description="Gly residues" evidence="3">
    <location>
        <begin position="242"/>
        <end position="255"/>
    </location>
</feature>
<dbReference type="Pfam" id="PF00076">
    <property type="entry name" value="RRM_1"/>
    <property type="match status" value="1"/>
</dbReference>
<feature type="region of interest" description="Disordered" evidence="3">
    <location>
        <begin position="232"/>
        <end position="262"/>
    </location>
</feature>
<dbReference type="InterPro" id="IPR005062">
    <property type="entry name" value="SAC3/GANP/THP3_conserved"/>
</dbReference>
<keyword evidence="2" id="KW-0175">Coiled coil</keyword>
<dbReference type="OMA" id="GTERDMI"/>
<dbReference type="SUPFAM" id="SSF54928">
    <property type="entry name" value="RNA-binding domain, RBD"/>
    <property type="match status" value="2"/>
</dbReference>
<reference evidence="5 6" key="1">
    <citation type="journal article" date="2011" name="Proc. Natl. Acad. Sci. U.S.A.">
        <title>Niche of harmful alga Aureococcus anophagefferens revealed through ecogenomics.</title>
        <authorList>
            <person name="Gobler C.J."/>
            <person name="Berry D.L."/>
            <person name="Dyhrman S.T."/>
            <person name="Wilhelm S.W."/>
            <person name="Salamov A."/>
            <person name="Lobanov A.V."/>
            <person name="Zhang Y."/>
            <person name="Collier J.L."/>
            <person name="Wurch L.L."/>
            <person name="Kustka A.B."/>
            <person name="Dill B.D."/>
            <person name="Shah M."/>
            <person name="VerBerkmoes N.C."/>
            <person name="Kuo A."/>
            <person name="Terry A."/>
            <person name="Pangilinan J."/>
            <person name="Lindquist E.A."/>
            <person name="Lucas S."/>
            <person name="Paulsen I.T."/>
            <person name="Hattenrath-Lehmann T.K."/>
            <person name="Talmage S.C."/>
            <person name="Walker E.A."/>
            <person name="Koch F."/>
            <person name="Burson A.M."/>
            <person name="Marcoval M.A."/>
            <person name="Tang Y.Z."/>
            <person name="Lecleir G.R."/>
            <person name="Coyne K.J."/>
            <person name="Berg G.M."/>
            <person name="Bertrand E.M."/>
            <person name="Saito M.A."/>
            <person name="Gladyshev V.N."/>
            <person name="Grigoriev I.V."/>
        </authorList>
    </citation>
    <scope>NUCLEOTIDE SEQUENCE [LARGE SCALE GENOMIC DNA]</scope>
    <source>
        <strain evidence="6">CCMP 1984</strain>
    </source>
</reference>
<keyword evidence="1" id="KW-0694">RNA-binding</keyword>
<dbReference type="GeneID" id="20223138"/>
<feature type="domain" description="RRM" evidence="4">
    <location>
        <begin position="384"/>
        <end position="464"/>
    </location>
</feature>
<feature type="region of interest" description="Disordered" evidence="3">
    <location>
        <begin position="722"/>
        <end position="752"/>
    </location>
</feature>
<feature type="compositionally biased region" description="Gly residues" evidence="3">
    <location>
        <begin position="359"/>
        <end position="377"/>
    </location>
</feature>